<dbReference type="Pfam" id="PF01835">
    <property type="entry name" value="MG2"/>
    <property type="match status" value="1"/>
</dbReference>
<evidence type="ECO:0000313" key="6">
    <source>
        <dbReference type="Proteomes" id="UP000770785"/>
    </source>
</evidence>
<comment type="similarity">
    <text evidence="1">Belongs to the protease inhibitor I39 (alpha-2-macroglobulin) family. Bacterial alpha-2-macroglobulin subfamily.</text>
</comment>
<dbReference type="Pfam" id="PF17973">
    <property type="entry name" value="bMG10"/>
    <property type="match status" value="1"/>
</dbReference>
<evidence type="ECO:0000313" key="5">
    <source>
        <dbReference type="EMBL" id="NJC27298.1"/>
    </source>
</evidence>
<keyword evidence="3" id="KW-0732">Signal</keyword>
<protein>
    <submittedName>
        <fullName evidence="5">Uncharacterized protein YfaS (Alpha-2-macroglobulin family)</fullName>
    </submittedName>
</protein>
<dbReference type="Proteomes" id="UP000770785">
    <property type="component" value="Unassembled WGS sequence"/>
</dbReference>
<dbReference type="EMBL" id="JAATJH010000004">
    <property type="protein sequence ID" value="NJC27298.1"/>
    <property type="molecule type" value="Genomic_DNA"/>
</dbReference>
<dbReference type="InterPro" id="IPR002890">
    <property type="entry name" value="MG2"/>
</dbReference>
<feature type="domain" description="Alpha-2-macroglobulin" evidence="4">
    <location>
        <begin position="1206"/>
        <end position="1296"/>
    </location>
</feature>
<feature type="chain" id="PRO_5046954226" evidence="3">
    <location>
        <begin position="20"/>
        <end position="1993"/>
    </location>
</feature>
<evidence type="ECO:0000256" key="1">
    <source>
        <dbReference type="ARBA" id="ARBA00010556"/>
    </source>
</evidence>
<feature type="signal peptide" evidence="3">
    <location>
        <begin position="1"/>
        <end position="19"/>
    </location>
</feature>
<dbReference type="Gene3D" id="1.50.10.20">
    <property type="match status" value="1"/>
</dbReference>
<dbReference type="RefSeq" id="WP_168038254.1">
    <property type="nucleotide sequence ID" value="NZ_JAATJH010000004.1"/>
</dbReference>
<comment type="caution">
    <text evidence="5">The sequence shown here is derived from an EMBL/GenBank/DDBJ whole genome shotgun (WGS) entry which is preliminary data.</text>
</comment>
<evidence type="ECO:0000259" key="4">
    <source>
        <dbReference type="SMART" id="SM01360"/>
    </source>
</evidence>
<dbReference type="Gene3D" id="2.60.40.1930">
    <property type="match status" value="1"/>
</dbReference>
<dbReference type="Pfam" id="PF00207">
    <property type="entry name" value="A2M"/>
    <property type="match status" value="1"/>
</dbReference>
<dbReference type="InterPro" id="IPR008930">
    <property type="entry name" value="Terpenoid_cyclase/PrenylTrfase"/>
</dbReference>
<evidence type="ECO:0000256" key="2">
    <source>
        <dbReference type="SAM" id="MobiDB-lite"/>
    </source>
</evidence>
<dbReference type="InterPro" id="IPR001599">
    <property type="entry name" value="Macroglobln_a2"/>
</dbReference>
<feature type="region of interest" description="Disordered" evidence="2">
    <location>
        <begin position="1168"/>
        <end position="1191"/>
    </location>
</feature>
<dbReference type="SMART" id="SM01360">
    <property type="entry name" value="A2M"/>
    <property type="match status" value="1"/>
</dbReference>
<accession>A0ABX0XEH8</accession>
<proteinExistence type="inferred from homology"/>
<sequence length="1993" mass="222577">MRIFLLLLTSLLLSIQLMAQNYSTDYQAIEAFAKEGKYQSALTKATELYATAEKEGDQDDMLKALAYRATYTSALEEEGTEATLILLIAELDQNRNRPVVSSVLNYLIGKGYYTYAQQNAYRLRNATAVTTDTTPAPDLPLEDWNLRQLATAADNYLYAAAEKAGQQRTELAAIPAIITDAEKDARGLTLFDLLTQEIGELLVNPLLIVNNAAPATAQKYLVPATSFVSLDFADLAGETGPVRRLKLHQQELRYHLKNGGEGLLRADVRRVDYVRQLGAKTEDYLAALERMYRTYADIRGRDVLLVRQAGVYLNQPPTTTERPRVVALKILDSAKETTPEIRNAVARLRAQILRQSQVTTVEESNRADHNLLISSQYRNIDRLHYKLVRLAEDQLTMLTTSDYEVRDTQALLAGNVVAEKSFWLPENDDYAPHRTETWLPRQPAGAYMLITSSDADFSKQENMSLTPVMVSGMALVKFDDGERDYYEVQDLTTGAVRPGVEVSIHLRGNRKGNPWALSRTVVTDDQGRFDLPDVNRQRIYLVLRDGNDILVTRSEYVYQNDRRDRSREETFTPIFTDRAIYRPGQTVRLYGITMLKDRRRMPKLLTGQERSVTLRDANYQEVASQTAQSDEFGRFHLSFTLPEGGLTGTFRLETEGGSAVIRVEEYKRPKFEVELTGPDFAVGGEETEIAGKATLFAGPAVNDAAVNYRIFVEEQRWFWWYRGGASSDKELVGSGSVMTDERGEFTVAFTPDANLAGQRKSYNYTIEVDVADATGETQTTKATTQLRSEKPTVSLSVEEAYQAGDTLTIKAAGSDESLVIQYGISKVTNPGATLRNRLWDFPDRPILDPQAYGELFPDLPARESGEKKDWDVQREVVSNQVLNLAEGKGETQLSLAGYAAGYYRIDWVYADGTPGEPVVFQVSDLQNEQLAEGTLYTLTQETKEVRLGEPVTIQLYASVPLPRITYSFMSRKGVVTATTTADRTATITYTPTEEDRGGIIFDLAFVHDGRLHEERYTLDFGWDNKELAIDYATFRDKLRPGEPEKWTLTIRNADGSPVMAAALASMYDASLDQIAPARPWNLNPYPEVTTYRKFASLYLDNVRSGGGNSPEPKLALLKEETLPQLDLSPFSWDDGRSRIFRSVSGNLEKRSMMSADAVVDYDSGVATEESIEMEPPRTATPPPPPGIPQDDVKDAPVSIRKNLRETAIWLPELTTTDGGDLTVTFTSPEALTKWRLRVLTHDKHLNFGYAEREVLTQKELMVLPNVPRFLREGDALELTARVNNLSEEDMKVRVSIEYFDPITNEMINMSAVAGAGACTEEQIVGANSGKPFCFPLSIPDGFASRGPLGYRVIARGGSFSDGEENVFPVLSDRTLITVSQAFYLKKKDDKKVTIPLLANYDSETLQHVGYTFEATTNPAWLALKSLPYLMESPFDCTEQVANRYFANQLAFTTVSQKPILETVFRKWQADSNALNSELERNASLKNALLTETPWVRAAQSEAEQRARIASLFDLKKLAAEQTTSLNKLVKQQNNAGYYSWFPGGPEDRYVTQYVVETLARLQQLKAVTPDQTDQVEQIISAATAYLDQQLVEDYEKLLKRISDEDELGKHQPPGHVVHYLYARALAGAAPVVGADEQRASKFYLSQTFKTWTEYGLYEQALIAALGAAGDAVVGKATTKTIIESLRERAIRKDEFGMYWKYGRGFRWNNLPIETHCRILEAFQLGGGTTAELDDMRLWLLTNKRTNRWPTTKSTAAAAYALLNTGTDWVANDGRSINVAWPRADRALRLDDRLAEAQNSAEAATGAFSISITGDRVDQSLATVEVKNSANNIVWGGTYWQYTELASKVAASNDGPLTLERQLFHRIATEDGIRLDPITTDQPLAPGDRVTVRLIVRSDRDLDYVHLKDRRAATFEPVDQLSGYRFTNGLGYYAAPGDLATNFFIDNLPKGTYTIEYDLFATFSGTFSNGLGRVQCMYAPEFGANSAGAMISVE</sequence>
<dbReference type="PANTHER" id="PTHR40094:SF1">
    <property type="entry name" value="UBIQUITIN DOMAIN-CONTAINING PROTEIN"/>
    <property type="match status" value="1"/>
</dbReference>
<dbReference type="InterPro" id="IPR041246">
    <property type="entry name" value="Bact_MG10"/>
</dbReference>
<feature type="compositionally biased region" description="Pro residues" evidence="2">
    <location>
        <begin position="1178"/>
        <end position="1187"/>
    </location>
</feature>
<keyword evidence="6" id="KW-1185">Reference proteome</keyword>
<name>A0ABX0XEH8_9BACT</name>
<dbReference type="InterPro" id="IPR051802">
    <property type="entry name" value="YfhM-like"/>
</dbReference>
<gene>
    <name evidence="5" type="ORF">GGR27_002811</name>
</gene>
<reference evidence="5 6" key="1">
    <citation type="submission" date="2020-03" db="EMBL/GenBank/DDBJ databases">
        <title>Genomic Encyclopedia of Type Strains, Phase IV (KMG-IV): sequencing the most valuable type-strain genomes for metagenomic binning, comparative biology and taxonomic classification.</title>
        <authorList>
            <person name="Goeker M."/>
        </authorList>
    </citation>
    <scope>NUCLEOTIDE SEQUENCE [LARGE SCALE GENOMIC DNA]</scope>
    <source>
        <strain evidence="5 6">DSM 105096</strain>
    </source>
</reference>
<dbReference type="PANTHER" id="PTHR40094">
    <property type="entry name" value="ALPHA-2-MACROGLOBULIN HOMOLOG"/>
    <property type="match status" value="1"/>
</dbReference>
<evidence type="ECO:0000256" key="3">
    <source>
        <dbReference type="SAM" id="SignalP"/>
    </source>
</evidence>
<dbReference type="SUPFAM" id="SSF48239">
    <property type="entry name" value="Terpenoid cyclases/Protein prenyltransferases"/>
    <property type="match status" value="1"/>
</dbReference>
<organism evidence="5 6">
    <name type="scientific">Neolewinella antarctica</name>
    <dbReference type="NCBI Taxonomy" id="442734"/>
    <lineage>
        <taxon>Bacteria</taxon>
        <taxon>Pseudomonadati</taxon>
        <taxon>Bacteroidota</taxon>
        <taxon>Saprospiria</taxon>
        <taxon>Saprospirales</taxon>
        <taxon>Lewinellaceae</taxon>
        <taxon>Neolewinella</taxon>
    </lineage>
</organism>